<evidence type="ECO:0000256" key="1">
    <source>
        <dbReference type="ARBA" id="ARBA00008558"/>
    </source>
</evidence>
<dbReference type="SUPFAM" id="SSF48208">
    <property type="entry name" value="Six-hairpin glycosidases"/>
    <property type="match status" value="1"/>
</dbReference>
<dbReference type="GO" id="GO:0016853">
    <property type="term" value="F:isomerase activity"/>
    <property type="evidence" value="ECO:0007669"/>
    <property type="project" value="UniProtKB-KW"/>
</dbReference>
<name>A0A315ZET3_SEDFL</name>
<dbReference type="InterPro" id="IPR008928">
    <property type="entry name" value="6-hairpin_glycosidase_sf"/>
</dbReference>
<dbReference type="Proteomes" id="UP000245535">
    <property type="component" value="Unassembled WGS sequence"/>
</dbReference>
<dbReference type="GO" id="GO:0005975">
    <property type="term" value="P:carbohydrate metabolic process"/>
    <property type="evidence" value="ECO:0007669"/>
    <property type="project" value="InterPro"/>
</dbReference>
<organism evidence="3 4">
    <name type="scientific">Sediminitomix flava</name>
    <dbReference type="NCBI Taxonomy" id="379075"/>
    <lineage>
        <taxon>Bacteria</taxon>
        <taxon>Pseudomonadati</taxon>
        <taxon>Bacteroidota</taxon>
        <taxon>Cytophagia</taxon>
        <taxon>Cytophagales</taxon>
        <taxon>Flammeovirgaceae</taxon>
        <taxon>Sediminitomix</taxon>
    </lineage>
</organism>
<sequence length="421" mass="49080">MIRQTLLSVFFLTVFSCAPQKEVSTPKLPDVYKQNIENLIGFFDKNAWNDSLGVYYSELDNEGNLQSEKVYTVALSRLIYGLSYTSEFYPENLDKAERLIKFQLESLIASDTIGLYSISSIENGVKDSTQVLDIWQQAYGLCGLSEFYRQKPNKALLEKIHALHDGFVSRFHDVTNGGFWSNYEIGKGGQSGSKSLQSLMYPITAYTANLWLADKENRKKYEPFIQENIALLYKNAWNEDTNWVNVKFNDDWSVCNSEDPNKPCFTVTPGHNFQLASLFLRTDRFTFFTDKEIEKYQRRGIEILEATLNKRSIYHEGKIKNGFYSEVNPFTNEILDERKTWWQHAEAILALSLVKDDRYEKELKLLKNFFFSHFPDHKYGGEYFFITKDNEPVRTEWKGSIGKSTYHTTEMIRFLMEKESE</sequence>
<reference evidence="3 4" key="1">
    <citation type="submission" date="2018-03" db="EMBL/GenBank/DDBJ databases">
        <title>Genomic Encyclopedia of Archaeal and Bacterial Type Strains, Phase II (KMG-II): from individual species to whole genera.</title>
        <authorList>
            <person name="Goeker M."/>
        </authorList>
    </citation>
    <scope>NUCLEOTIDE SEQUENCE [LARGE SCALE GENOMIC DNA]</scope>
    <source>
        <strain evidence="3 4">DSM 28229</strain>
    </source>
</reference>
<dbReference type="RefSeq" id="WP_109615214.1">
    <property type="nucleotide sequence ID" value="NZ_QGDO01000001.1"/>
</dbReference>
<dbReference type="OrthoDB" id="976765at2"/>
<dbReference type="PROSITE" id="PS51257">
    <property type="entry name" value="PROKAR_LIPOPROTEIN"/>
    <property type="match status" value="1"/>
</dbReference>
<dbReference type="PANTHER" id="PTHR15108">
    <property type="entry name" value="N-ACYLGLUCOSAMINE-2-EPIMERASE"/>
    <property type="match status" value="1"/>
</dbReference>
<proteinExistence type="inferred from homology"/>
<comment type="similarity">
    <text evidence="1">Belongs to the N-acylglucosamine 2-epimerase family.</text>
</comment>
<keyword evidence="4" id="KW-1185">Reference proteome</keyword>
<keyword evidence="2" id="KW-0413">Isomerase</keyword>
<gene>
    <name evidence="3" type="ORF">BC781_10119</name>
</gene>
<protein>
    <submittedName>
        <fullName evidence="3">Mannose/cellobiose epimerase-like protein (N-acyl-D-glucosamine 2-epimerase family)</fullName>
    </submittedName>
</protein>
<evidence type="ECO:0000313" key="4">
    <source>
        <dbReference type="Proteomes" id="UP000245535"/>
    </source>
</evidence>
<dbReference type="EMBL" id="QGDO01000001">
    <property type="protein sequence ID" value="PWJ43673.1"/>
    <property type="molecule type" value="Genomic_DNA"/>
</dbReference>
<evidence type="ECO:0000313" key="3">
    <source>
        <dbReference type="EMBL" id="PWJ43673.1"/>
    </source>
</evidence>
<evidence type="ECO:0000256" key="2">
    <source>
        <dbReference type="ARBA" id="ARBA00023235"/>
    </source>
</evidence>
<dbReference type="AlphaFoldDB" id="A0A315ZET3"/>
<dbReference type="InterPro" id="IPR012341">
    <property type="entry name" value="6hp_glycosidase-like_sf"/>
</dbReference>
<dbReference type="Pfam" id="PF07221">
    <property type="entry name" value="GlcNAc_2-epim"/>
    <property type="match status" value="1"/>
</dbReference>
<accession>A0A315ZET3</accession>
<dbReference type="Gene3D" id="1.50.10.10">
    <property type="match status" value="1"/>
</dbReference>
<comment type="caution">
    <text evidence="3">The sequence shown here is derived from an EMBL/GenBank/DDBJ whole genome shotgun (WGS) entry which is preliminary data.</text>
</comment>
<dbReference type="InterPro" id="IPR010819">
    <property type="entry name" value="AGE/CE"/>
</dbReference>